<gene>
    <name evidence="1" type="ORF">SDC9_94094</name>
</gene>
<comment type="caution">
    <text evidence="1">The sequence shown here is derived from an EMBL/GenBank/DDBJ whole genome shotgun (WGS) entry which is preliminary data.</text>
</comment>
<accession>A0A645ACH4</accession>
<protein>
    <submittedName>
        <fullName evidence="1">Uncharacterized protein</fullName>
    </submittedName>
</protein>
<name>A0A645ACH4_9ZZZZ</name>
<dbReference type="EMBL" id="VSSQ01011657">
    <property type="protein sequence ID" value="MPM47384.1"/>
    <property type="molecule type" value="Genomic_DNA"/>
</dbReference>
<proteinExistence type="predicted"/>
<evidence type="ECO:0000313" key="1">
    <source>
        <dbReference type="EMBL" id="MPM47384.1"/>
    </source>
</evidence>
<reference evidence="1" key="1">
    <citation type="submission" date="2019-08" db="EMBL/GenBank/DDBJ databases">
        <authorList>
            <person name="Kucharzyk K."/>
            <person name="Murdoch R.W."/>
            <person name="Higgins S."/>
            <person name="Loffler F."/>
        </authorList>
    </citation>
    <scope>NUCLEOTIDE SEQUENCE</scope>
</reference>
<organism evidence="1">
    <name type="scientific">bioreactor metagenome</name>
    <dbReference type="NCBI Taxonomy" id="1076179"/>
    <lineage>
        <taxon>unclassified sequences</taxon>
        <taxon>metagenomes</taxon>
        <taxon>ecological metagenomes</taxon>
    </lineage>
</organism>
<sequence>MEERESRETVYRQILPQFESDWLKECAFGDEFRNEWKRVLRNAARNDRPYPPETPEAVYPVDHIFEGVPFTFHFDQKRLYGWYCEDCKLKERRVFHPRELTRSDADGTVGIGQSKLRWDSDASEPEVPEEGREIIVCSLPGFPPPLQVVYGNRRVEDGFHGFLKPNKLSVLLIQAEFTPAFLGSAFEVCLYLFWMDCCILIENQFKLKPDRLRPLLHIFRRPSMLTLKELL</sequence>
<dbReference type="AlphaFoldDB" id="A0A645ACH4"/>